<reference evidence="3 4" key="1">
    <citation type="submission" date="2021-10" db="EMBL/GenBank/DDBJ databases">
        <title>Streptomyces gossypii sp. nov., isolated from soil collected from cotton field.</title>
        <authorList>
            <person name="Ge X."/>
            <person name="Chen X."/>
            <person name="Liu W."/>
        </authorList>
    </citation>
    <scope>NUCLEOTIDE SEQUENCE [LARGE SCALE GENOMIC DNA]</scope>
    <source>
        <strain evidence="3 4">N2-109</strain>
    </source>
</reference>
<comment type="caution">
    <text evidence="3">The sequence shown here is derived from an EMBL/GenBank/DDBJ whole genome shotgun (WGS) entry which is preliminary data.</text>
</comment>
<dbReference type="InterPro" id="IPR019681">
    <property type="entry name" value="DUF2530"/>
</dbReference>
<evidence type="ECO:0000313" key="3">
    <source>
        <dbReference type="EMBL" id="MCT2592706.1"/>
    </source>
</evidence>
<name>A0ABT2JYA1_9ACTN</name>
<evidence type="ECO:0000313" key="4">
    <source>
        <dbReference type="Proteomes" id="UP001156389"/>
    </source>
</evidence>
<evidence type="ECO:0000256" key="2">
    <source>
        <dbReference type="SAM" id="Phobius"/>
    </source>
</evidence>
<feature type="transmembrane region" description="Helical" evidence="2">
    <location>
        <begin position="21"/>
        <end position="42"/>
    </location>
</feature>
<keyword evidence="4" id="KW-1185">Reference proteome</keyword>
<gene>
    <name evidence="3" type="ORF">LHJ74_22800</name>
</gene>
<dbReference type="Pfam" id="PF10745">
    <property type="entry name" value="DUF2530"/>
    <property type="match status" value="1"/>
</dbReference>
<sequence>MGLMNKWTDGDRVAPEPLEGNVMATVASGTAIWFLLFLVQLPFYGWFDDRGQTWWIWTCLTGAGLGLIGIWYVRGRDAALRRAAAQAAETAGAAEAGTETDTAGNGAPTAD</sequence>
<protein>
    <submittedName>
        <fullName evidence="3">DUF2530 domain-containing protein</fullName>
    </submittedName>
</protein>
<organism evidence="3 4">
    <name type="scientific">Streptomyces gossypii</name>
    <dbReference type="NCBI Taxonomy" id="2883101"/>
    <lineage>
        <taxon>Bacteria</taxon>
        <taxon>Bacillati</taxon>
        <taxon>Actinomycetota</taxon>
        <taxon>Actinomycetes</taxon>
        <taxon>Kitasatosporales</taxon>
        <taxon>Streptomycetaceae</taxon>
        <taxon>Streptomyces</taxon>
    </lineage>
</organism>
<dbReference type="EMBL" id="JAJAGO010000011">
    <property type="protein sequence ID" value="MCT2592706.1"/>
    <property type="molecule type" value="Genomic_DNA"/>
</dbReference>
<keyword evidence="2" id="KW-0472">Membrane</keyword>
<accession>A0ABT2JYA1</accession>
<keyword evidence="2" id="KW-1133">Transmembrane helix</keyword>
<feature type="transmembrane region" description="Helical" evidence="2">
    <location>
        <begin position="54"/>
        <end position="73"/>
    </location>
</feature>
<dbReference type="Proteomes" id="UP001156389">
    <property type="component" value="Unassembled WGS sequence"/>
</dbReference>
<proteinExistence type="predicted"/>
<feature type="region of interest" description="Disordered" evidence="1">
    <location>
        <begin position="90"/>
        <end position="111"/>
    </location>
</feature>
<keyword evidence="2" id="KW-0812">Transmembrane</keyword>
<evidence type="ECO:0000256" key="1">
    <source>
        <dbReference type="SAM" id="MobiDB-lite"/>
    </source>
</evidence>